<keyword evidence="7" id="KW-1185">Reference proteome</keyword>
<protein>
    <submittedName>
        <fullName evidence="6">LuxR family transcriptional regulator</fullName>
    </submittedName>
</protein>
<dbReference type="Gene3D" id="3.40.50.2300">
    <property type="match status" value="1"/>
</dbReference>
<feature type="domain" description="HTH luxR-type" evidence="4">
    <location>
        <begin position="141"/>
        <end position="206"/>
    </location>
</feature>
<name>A0A0R0B353_9GAMM</name>
<dbReference type="AlphaFoldDB" id="A0A0R0B353"/>
<dbReference type="CDD" id="cd06170">
    <property type="entry name" value="LuxR_C_like"/>
    <property type="match status" value="1"/>
</dbReference>
<dbReference type="InterPro" id="IPR001789">
    <property type="entry name" value="Sig_transdc_resp-reg_receiver"/>
</dbReference>
<dbReference type="GO" id="GO:0003677">
    <property type="term" value="F:DNA binding"/>
    <property type="evidence" value="ECO:0007669"/>
    <property type="project" value="UniProtKB-KW"/>
</dbReference>
<feature type="modified residue" description="4-aspartylphosphate" evidence="3">
    <location>
        <position position="62"/>
    </location>
</feature>
<dbReference type="CDD" id="cd17535">
    <property type="entry name" value="REC_NarL-like"/>
    <property type="match status" value="1"/>
</dbReference>
<dbReference type="InterPro" id="IPR016032">
    <property type="entry name" value="Sig_transdc_resp-reg_C-effctor"/>
</dbReference>
<dbReference type="PANTHER" id="PTHR43214">
    <property type="entry name" value="TWO-COMPONENT RESPONSE REGULATOR"/>
    <property type="match status" value="1"/>
</dbReference>
<evidence type="ECO:0000259" key="4">
    <source>
        <dbReference type="PROSITE" id="PS50043"/>
    </source>
</evidence>
<evidence type="ECO:0000256" key="1">
    <source>
        <dbReference type="ARBA" id="ARBA00022553"/>
    </source>
</evidence>
<organism evidence="6 7">
    <name type="scientific">Stenotrophomonas beteli</name>
    <dbReference type="NCBI Taxonomy" id="3384461"/>
    <lineage>
        <taxon>Bacteria</taxon>
        <taxon>Pseudomonadati</taxon>
        <taxon>Pseudomonadota</taxon>
        <taxon>Gammaproteobacteria</taxon>
        <taxon>Lysobacterales</taxon>
        <taxon>Lysobacteraceae</taxon>
        <taxon>Stenotrophomonas</taxon>
        <taxon>Stenotrophomonas maltophilia group</taxon>
    </lineage>
</organism>
<dbReference type="GO" id="GO:0000160">
    <property type="term" value="P:phosphorelay signal transduction system"/>
    <property type="evidence" value="ECO:0007669"/>
    <property type="project" value="InterPro"/>
</dbReference>
<dbReference type="Proteomes" id="UP000051757">
    <property type="component" value="Unassembled WGS sequence"/>
</dbReference>
<dbReference type="SUPFAM" id="SSF46894">
    <property type="entry name" value="C-terminal effector domain of the bipartite response regulators"/>
    <property type="match status" value="1"/>
</dbReference>
<evidence type="ECO:0000313" key="6">
    <source>
        <dbReference type="EMBL" id="KRG51573.1"/>
    </source>
</evidence>
<dbReference type="GO" id="GO:0006355">
    <property type="term" value="P:regulation of DNA-templated transcription"/>
    <property type="evidence" value="ECO:0007669"/>
    <property type="project" value="InterPro"/>
</dbReference>
<dbReference type="PROSITE" id="PS50110">
    <property type="entry name" value="RESPONSE_REGULATORY"/>
    <property type="match status" value="1"/>
</dbReference>
<dbReference type="InterPro" id="IPR000792">
    <property type="entry name" value="Tscrpt_reg_LuxR_C"/>
</dbReference>
<dbReference type="PRINTS" id="PR00038">
    <property type="entry name" value="HTHLUXR"/>
</dbReference>
<sequence>MNGFPAPRPLQLALLDDHEIVRRGTALHLAGDRRFAIVASHAHSDDLIDTLRCARVDVAIIDLTLAPGDRDGTSLVALLRDGFPRLPLLAFATHLPTTNINHLIGTGLSGFVSKAEPLHALSDAIMRVAQGLTRVPPDFTLAMGHDELSRSEREVLDMLLEGFTLSEIALRRHRSIKTVSTQKIAALRKLGLRSDIEVYAMRDRLLEPR</sequence>
<dbReference type="PROSITE" id="PS50043">
    <property type="entry name" value="HTH_LUXR_2"/>
    <property type="match status" value="1"/>
</dbReference>
<evidence type="ECO:0000313" key="7">
    <source>
        <dbReference type="Proteomes" id="UP000051757"/>
    </source>
</evidence>
<dbReference type="SMART" id="SM00421">
    <property type="entry name" value="HTH_LUXR"/>
    <property type="match status" value="1"/>
</dbReference>
<dbReference type="SMART" id="SM00448">
    <property type="entry name" value="REC"/>
    <property type="match status" value="1"/>
</dbReference>
<keyword evidence="2" id="KW-0238">DNA-binding</keyword>
<dbReference type="InterPro" id="IPR058245">
    <property type="entry name" value="NreC/VraR/RcsB-like_REC"/>
</dbReference>
<dbReference type="Pfam" id="PF00196">
    <property type="entry name" value="GerE"/>
    <property type="match status" value="1"/>
</dbReference>
<gene>
    <name evidence="6" type="ORF">ARC23_00705</name>
</gene>
<comment type="caution">
    <text evidence="6">The sequence shown here is derived from an EMBL/GenBank/DDBJ whole genome shotgun (WGS) entry which is preliminary data.</text>
</comment>
<reference evidence="6 7" key="1">
    <citation type="journal article" date="2016" name="Front. Microbiol.">
        <title>Genome Sequence of Type Strains of Genus Stenotrophomonas.</title>
        <authorList>
            <person name="Patil P.P."/>
            <person name="Midha S."/>
            <person name="Kumar S."/>
            <person name="Patil P.B."/>
        </authorList>
    </citation>
    <scope>NUCLEOTIDE SEQUENCE [LARGE SCALE GENOMIC DNA]</scope>
    <source>
        <strain evidence="6 7">LMG 978</strain>
    </source>
</reference>
<dbReference type="InterPro" id="IPR011006">
    <property type="entry name" value="CheY-like_superfamily"/>
</dbReference>
<proteinExistence type="predicted"/>
<dbReference type="PANTHER" id="PTHR43214:SF17">
    <property type="entry name" value="TRANSCRIPTIONAL REGULATORY PROTEIN RCSB"/>
    <property type="match status" value="1"/>
</dbReference>
<keyword evidence="1 3" id="KW-0597">Phosphoprotein</keyword>
<dbReference type="EMBL" id="LLXV01000022">
    <property type="protein sequence ID" value="KRG51573.1"/>
    <property type="molecule type" value="Genomic_DNA"/>
</dbReference>
<accession>A0A0R0B353</accession>
<evidence type="ECO:0000256" key="2">
    <source>
        <dbReference type="ARBA" id="ARBA00023125"/>
    </source>
</evidence>
<dbReference type="InterPro" id="IPR039420">
    <property type="entry name" value="WalR-like"/>
</dbReference>
<dbReference type="OrthoDB" id="5945638at2"/>
<evidence type="ECO:0000256" key="3">
    <source>
        <dbReference type="PROSITE-ProRule" id="PRU00169"/>
    </source>
</evidence>
<feature type="domain" description="Response regulatory" evidence="5">
    <location>
        <begin position="11"/>
        <end position="129"/>
    </location>
</feature>
<dbReference type="SUPFAM" id="SSF52172">
    <property type="entry name" value="CheY-like"/>
    <property type="match status" value="1"/>
</dbReference>
<dbReference type="Pfam" id="PF00072">
    <property type="entry name" value="Response_reg"/>
    <property type="match status" value="1"/>
</dbReference>
<evidence type="ECO:0000259" key="5">
    <source>
        <dbReference type="PROSITE" id="PS50110"/>
    </source>
</evidence>